<dbReference type="RefSeq" id="WP_275815452.1">
    <property type="nucleotide sequence ID" value="NZ_BAAANM010000001.1"/>
</dbReference>
<evidence type="ECO:0000256" key="2">
    <source>
        <dbReference type="SAM" id="Phobius"/>
    </source>
</evidence>
<dbReference type="EMBL" id="JARHTQ010000010">
    <property type="protein sequence ID" value="MDF2257456.1"/>
    <property type="molecule type" value="Genomic_DNA"/>
</dbReference>
<feature type="compositionally biased region" description="Basic and acidic residues" evidence="1">
    <location>
        <begin position="16"/>
        <end position="26"/>
    </location>
</feature>
<keyword evidence="2" id="KW-0472">Membrane</keyword>
<protein>
    <recommendedName>
        <fullName evidence="5">Gram-positive cocci surface proteins LPxTG domain-containing protein</fullName>
    </recommendedName>
</protein>
<feature type="region of interest" description="Disordered" evidence="1">
    <location>
        <begin position="1"/>
        <end position="29"/>
    </location>
</feature>
<dbReference type="Proteomes" id="UP001220022">
    <property type="component" value="Unassembled WGS sequence"/>
</dbReference>
<proteinExistence type="predicted"/>
<dbReference type="InterPro" id="IPR006311">
    <property type="entry name" value="TAT_signal"/>
</dbReference>
<evidence type="ECO:0000256" key="1">
    <source>
        <dbReference type="SAM" id="MobiDB-lite"/>
    </source>
</evidence>
<keyword evidence="2" id="KW-1133">Transmembrane helix</keyword>
<dbReference type="PROSITE" id="PS51318">
    <property type="entry name" value="TAT"/>
    <property type="match status" value="1"/>
</dbReference>
<comment type="caution">
    <text evidence="3">The sequence shown here is derived from an EMBL/GenBank/DDBJ whole genome shotgun (WGS) entry which is preliminary data.</text>
</comment>
<evidence type="ECO:0008006" key="5">
    <source>
        <dbReference type="Google" id="ProtNLM"/>
    </source>
</evidence>
<keyword evidence="2" id="KW-0812">Transmembrane</keyword>
<gene>
    <name evidence="3" type="ORF">P2L57_17515</name>
</gene>
<sequence>MNDQQVLHSDAAHNTTHRDTTTDTKRSTRRRWLSVTAATGAALGAVLSTPALAESADPQPTVLAAAYPPPTCVAQVSATTVPAGGQLTVSGNCFRPGSPVTVRLDTTVLARVTANASGVATTTVTIPISTSIGSHTISLSGVRPTGIPLEESAHIQVVAGPTAAQHTHYQNTGSLMPVGGSAAAAVLVGGGSVILRRRRSHRH</sequence>
<reference evidence="3 4" key="1">
    <citation type="submission" date="2023-03" db="EMBL/GenBank/DDBJ databases">
        <title>Draft genome sequence of type strain Streptomyces ferralitis JCM 14344.</title>
        <authorList>
            <person name="Klaysubun C."/>
            <person name="Duangmal K."/>
        </authorList>
    </citation>
    <scope>NUCLEOTIDE SEQUENCE [LARGE SCALE GENOMIC DNA]</scope>
    <source>
        <strain evidence="3 4">JCM 14344</strain>
    </source>
</reference>
<organism evidence="3 4">
    <name type="scientific">Streptantibioticus ferralitis</name>
    <dbReference type="NCBI Taxonomy" id="236510"/>
    <lineage>
        <taxon>Bacteria</taxon>
        <taxon>Bacillati</taxon>
        <taxon>Actinomycetota</taxon>
        <taxon>Actinomycetes</taxon>
        <taxon>Kitasatosporales</taxon>
        <taxon>Streptomycetaceae</taxon>
        <taxon>Streptantibioticus</taxon>
    </lineage>
</organism>
<feature type="transmembrane region" description="Helical" evidence="2">
    <location>
        <begin position="175"/>
        <end position="195"/>
    </location>
</feature>
<feature type="transmembrane region" description="Helical" evidence="2">
    <location>
        <begin position="32"/>
        <end position="53"/>
    </location>
</feature>
<accession>A0ABT5Z0T3</accession>
<name>A0ABT5Z0T3_9ACTN</name>
<evidence type="ECO:0000313" key="4">
    <source>
        <dbReference type="Proteomes" id="UP001220022"/>
    </source>
</evidence>
<keyword evidence="4" id="KW-1185">Reference proteome</keyword>
<evidence type="ECO:0000313" key="3">
    <source>
        <dbReference type="EMBL" id="MDF2257456.1"/>
    </source>
</evidence>